<dbReference type="Gene3D" id="3.10.450.50">
    <property type="match status" value="1"/>
</dbReference>
<evidence type="ECO:0000313" key="4">
    <source>
        <dbReference type="Proteomes" id="UP000466535"/>
    </source>
</evidence>
<name>A0A6B0T0M7_9EURY</name>
<comment type="caution">
    <text evidence="3">The sequence shown here is derived from an EMBL/GenBank/DDBJ whole genome shotgun (WGS) entry which is preliminary data.</text>
</comment>
<dbReference type="InterPro" id="IPR027843">
    <property type="entry name" value="DUF4440"/>
</dbReference>
<keyword evidence="4" id="KW-1185">Reference proteome</keyword>
<evidence type="ECO:0000313" key="3">
    <source>
        <dbReference type="EMBL" id="MXR51584.1"/>
    </source>
</evidence>
<sequence length="132" mass="14922">MTATADCEREIRELHDFVAGDYTTKREDFERVESALHPEFSLVRPSGFVADRSTGLEGVRESEGQYDPGEFDIEIGNVEMIERGEERALVRYEESEGERHDRSTQHGVFGRRQTGDERPPSGGISTRRGSSE</sequence>
<dbReference type="Pfam" id="PF14534">
    <property type="entry name" value="DUF4440"/>
    <property type="match status" value="1"/>
</dbReference>
<evidence type="ECO:0000259" key="2">
    <source>
        <dbReference type="Pfam" id="PF14534"/>
    </source>
</evidence>
<proteinExistence type="predicted"/>
<dbReference type="AlphaFoldDB" id="A0A6B0T0M7"/>
<dbReference type="Proteomes" id="UP000466535">
    <property type="component" value="Unassembled WGS sequence"/>
</dbReference>
<dbReference type="InterPro" id="IPR032710">
    <property type="entry name" value="NTF2-like_dom_sf"/>
</dbReference>
<dbReference type="RefSeq" id="WP_159763733.1">
    <property type="nucleotide sequence ID" value="NZ_WUUT01000003.1"/>
</dbReference>
<protein>
    <recommendedName>
        <fullName evidence="2">DUF4440 domain-containing protein</fullName>
    </recommendedName>
</protein>
<feature type="compositionally biased region" description="Polar residues" evidence="1">
    <location>
        <begin position="123"/>
        <end position="132"/>
    </location>
</feature>
<dbReference type="EMBL" id="WUUT01000003">
    <property type="protein sequence ID" value="MXR51584.1"/>
    <property type="molecule type" value="Genomic_DNA"/>
</dbReference>
<accession>A0A6B0T0M7</accession>
<reference evidence="3 4" key="1">
    <citation type="submission" date="2019-12" db="EMBL/GenBank/DDBJ databases">
        <title>Isolation and characterization of three novel carbon monoxide-oxidizing members of Halobacteria from salione crusts and soils.</title>
        <authorList>
            <person name="Myers M.R."/>
            <person name="King G.M."/>
        </authorList>
    </citation>
    <scope>NUCLEOTIDE SEQUENCE [LARGE SCALE GENOMIC DNA]</scope>
    <source>
        <strain evidence="3 4">WSH3</strain>
    </source>
</reference>
<organism evidence="3 4">
    <name type="scientific">Halovenus carboxidivorans</name>
    <dbReference type="NCBI Taxonomy" id="2692199"/>
    <lineage>
        <taxon>Archaea</taxon>
        <taxon>Methanobacteriati</taxon>
        <taxon>Methanobacteriota</taxon>
        <taxon>Stenosarchaea group</taxon>
        <taxon>Halobacteria</taxon>
        <taxon>Halobacteriales</taxon>
        <taxon>Haloarculaceae</taxon>
        <taxon>Halovenus</taxon>
    </lineage>
</organism>
<feature type="compositionally biased region" description="Basic and acidic residues" evidence="1">
    <location>
        <begin position="91"/>
        <end position="104"/>
    </location>
</feature>
<feature type="region of interest" description="Disordered" evidence="1">
    <location>
        <begin position="91"/>
        <end position="132"/>
    </location>
</feature>
<feature type="domain" description="DUF4440" evidence="2">
    <location>
        <begin position="25"/>
        <end position="102"/>
    </location>
</feature>
<dbReference type="OrthoDB" id="337726at2157"/>
<dbReference type="SUPFAM" id="SSF54427">
    <property type="entry name" value="NTF2-like"/>
    <property type="match status" value="1"/>
</dbReference>
<evidence type="ECO:0000256" key="1">
    <source>
        <dbReference type="SAM" id="MobiDB-lite"/>
    </source>
</evidence>
<gene>
    <name evidence="3" type="ORF">GRX03_08205</name>
</gene>